<reference evidence="2 3" key="1">
    <citation type="submission" date="2019-09" db="EMBL/GenBank/DDBJ databases">
        <title>Distinct polysaccharide growth profiles of human intestinal Prevotella copri isolates.</title>
        <authorList>
            <person name="Fehlner-Peach H."/>
            <person name="Magnabosco C."/>
            <person name="Raghavan V."/>
            <person name="Scher J.U."/>
            <person name="Tett A."/>
            <person name="Cox L.M."/>
            <person name="Gottsegen C."/>
            <person name="Watters A."/>
            <person name="Wiltshire- Gordon J.D."/>
            <person name="Segata N."/>
            <person name="Bonneau R."/>
            <person name="Littman D.R."/>
        </authorList>
    </citation>
    <scope>NUCLEOTIDE SEQUENCE [LARGE SCALE GENOMIC DNA]</scope>
    <source>
        <strain evidence="3">iAQ1173</strain>
    </source>
</reference>
<feature type="transmembrane region" description="Helical" evidence="1">
    <location>
        <begin position="248"/>
        <end position="267"/>
    </location>
</feature>
<feature type="transmembrane region" description="Helical" evidence="1">
    <location>
        <begin position="25"/>
        <end position="45"/>
    </location>
</feature>
<evidence type="ECO:0000313" key="3">
    <source>
        <dbReference type="Proteomes" id="UP000384372"/>
    </source>
</evidence>
<keyword evidence="1" id="KW-1133">Transmembrane helix</keyword>
<feature type="transmembrane region" description="Helical" evidence="1">
    <location>
        <begin position="210"/>
        <end position="228"/>
    </location>
</feature>
<comment type="caution">
    <text evidence="2">The sequence shown here is derived from an EMBL/GenBank/DDBJ whole genome shotgun (WGS) entry which is preliminary data.</text>
</comment>
<evidence type="ECO:0000313" key="2">
    <source>
        <dbReference type="EMBL" id="MQP12238.1"/>
    </source>
</evidence>
<dbReference type="AlphaFoldDB" id="A0A6A7WD29"/>
<feature type="transmembrane region" description="Helical" evidence="1">
    <location>
        <begin position="65"/>
        <end position="87"/>
    </location>
</feature>
<proteinExistence type="predicted"/>
<dbReference type="Proteomes" id="UP000384372">
    <property type="component" value="Unassembled WGS sequence"/>
</dbReference>
<keyword evidence="1" id="KW-0472">Membrane</keyword>
<dbReference type="RefSeq" id="WP_158463875.1">
    <property type="nucleotide sequence ID" value="NZ_VZAD01000072.1"/>
</dbReference>
<keyword evidence="1" id="KW-0812">Transmembrane</keyword>
<dbReference type="OrthoDB" id="1077176at2"/>
<gene>
    <name evidence="2" type="ORF">F7D20_09775</name>
</gene>
<accession>A0A6A7WD29</accession>
<dbReference type="EMBL" id="VZAD01000072">
    <property type="protein sequence ID" value="MQP12238.1"/>
    <property type="molecule type" value="Genomic_DNA"/>
</dbReference>
<sequence>MNKVLDFHRLAMVLRWDALSNWKKYVRNTLGLAFVFSFICIWYQFNMRSNGYVTYNDVKDLYLGSVSGLFMFISFIIFFFCGSRIFINMKTKASRSLFLMLPATNMEKFTSRLLYTVLGTSLMIVASWIIADIIQFVFSLFLTPGMQGSLVGTVFEELFLKDNFDSSHFIVRNGTSVLGQTFPVGMLLLSLTIFTHSFFTLGGTVFRKSATLLTICSSFILMFLMALISSFVDEDVLRHLVQSIEPNTFGWLMVMVLLLLSAFNYWAAYKLFTHMQIINNKWFNIL</sequence>
<feature type="transmembrane region" description="Helical" evidence="1">
    <location>
        <begin position="113"/>
        <end position="138"/>
    </location>
</feature>
<protein>
    <submittedName>
        <fullName evidence="2">Uncharacterized protein</fullName>
    </submittedName>
</protein>
<evidence type="ECO:0000256" key="1">
    <source>
        <dbReference type="SAM" id="Phobius"/>
    </source>
</evidence>
<organism evidence="2 3">
    <name type="scientific">Segatella copri</name>
    <dbReference type="NCBI Taxonomy" id="165179"/>
    <lineage>
        <taxon>Bacteria</taxon>
        <taxon>Pseudomonadati</taxon>
        <taxon>Bacteroidota</taxon>
        <taxon>Bacteroidia</taxon>
        <taxon>Bacteroidales</taxon>
        <taxon>Prevotellaceae</taxon>
        <taxon>Segatella</taxon>
    </lineage>
</organism>
<name>A0A6A7WD29_9BACT</name>
<feature type="transmembrane region" description="Helical" evidence="1">
    <location>
        <begin position="182"/>
        <end position="203"/>
    </location>
</feature>
<keyword evidence="3" id="KW-1185">Reference proteome</keyword>